<dbReference type="RefSeq" id="WP_153468206.1">
    <property type="nucleotide sequence ID" value="NZ_WBOF01000003.1"/>
</dbReference>
<dbReference type="EMBL" id="WBOF01000003">
    <property type="protein sequence ID" value="MQS16740.1"/>
    <property type="molecule type" value="Genomic_DNA"/>
</dbReference>
<proteinExistence type="predicted"/>
<accession>A0A6N7KYW8</accession>
<organism evidence="1 2">
    <name type="scientific">Streptomyces kaniharaensis</name>
    <dbReference type="NCBI Taxonomy" id="212423"/>
    <lineage>
        <taxon>Bacteria</taxon>
        <taxon>Bacillati</taxon>
        <taxon>Actinomycetota</taxon>
        <taxon>Actinomycetes</taxon>
        <taxon>Kitasatosporales</taxon>
        <taxon>Streptomycetaceae</taxon>
        <taxon>Streptomyces</taxon>
    </lineage>
</organism>
<dbReference type="OrthoDB" id="3855507at2"/>
<name>A0A6N7KYW8_9ACTN</name>
<dbReference type="AlphaFoldDB" id="A0A6N7KYW8"/>
<reference evidence="1 2" key="1">
    <citation type="submission" date="2019-09" db="EMBL/GenBank/DDBJ databases">
        <title>Genome Sequences of Streptomyces kaniharaensis ATCC 21070.</title>
        <authorList>
            <person name="Zhu W."/>
            <person name="De Crecy-Lagard V."/>
            <person name="Richards N.G."/>
        </authorList>
    </citation>
    <scope>NUCLEOTIDE SEQUENCE [LARGE SCALE GENOMIC DNA]</scope>
    <source>
        <strain evidence="1 2">SF-557</strain>
    </source>
</reference>
<dbReference type="Proteomes" id="UP000450000">
    <property type="component" value="Unassembled WGS sequence"/>
</dbReference>
<keyword evidence="2" id="KW-1185">Reference proteome</keyword>
<protein>
    <submittedName>
        <fullName evidence="1">Uncharacterized protein</fullName>
    </submittedName>
</protein>
<comment type="caution">
    <text evidence="1">The sequence shown here is derived from an EMBL/GenBank/DDBJ whole genome shotgun (WGS) entry which is preliminary data.</text>
</comment>
<evidence type="ECO:0000313" key="2">
    <source>
        <dbReference type="Proteomes" id="UP000450000"/>
    </source>
</evidence>
<gene>
    <name evidence="1" type="ORF">F7Q99_32265</name>
</gene>
<sequence>MRKGILRRLGRRGATATAVVAMAAGGVVLATGSASADGWYYLNSHPTSHGVGVYASPYSWSGKTAGDLWSFSWSGDSIYYTCWTRGENINNQGNVWYQVAAVDSASYGYASGTAYVYGAYTDGNWLFHSGQIRPC</sequence>
<evidence type="ECO:0000313" key="1">
    <source>
        <dbReference type="EMBL" id="MQS16740.1"/>
    </source>
</evidence>